<evidence type="ECO:0000259" key="3">
    <source>
        <dbReference type="SMART" id="SM00867"/>
    </source>
</evidence>
<proteinExistence type="inferred from homology"/>
<protein>
    <submittedName>
        <fullName evidence="4">Polyisoprenoid-binding protein</fullName>
    </submittedName>
</protein>
<name>A0A1C0AHE1_9ACTN</name>
<feature type="domain" description="Lipid/polyisoprenoid-binding YceI-like" evidence="3">
    <location>
        <begin position="17"/>
        <end position="185"/>
    </location>
</feature>
<dbReference type="PANTHER" id="PTHR34406">
    <property type="entry name" value="PROTEIN YCEI"/>
    <property type="match status" value="1"/>
</dbReference>
<dbReference type="InterPro" id="IPR036761">
    <property type="entry name" value="TTHA0802/YceI-like_sf"/>
</dbReference>
<evidence type="ECO:0000256" key="2">
    <source>
        <dbReference type="SAM" id="MobiDB-lite"/>
    </source>
</evidence>
<organism evidence="4 5">
    <name type="scientific">Tessaracoccus lapidicaptus</name>
    <dbReference type="NCBI Taxonomy" id="1427523"/>
    <lineage>
        <taxon>Bacteria</taxon>
        <taxon>Bacillati</taxon>
        <taxon>Actinomycetota</taxon>
        <taxon>Actinomycetes</taxon>
        <taxon>Propionibacteriales</taxon>
        <taxon>Propionibacteriaceae</taxon>
        <taxon>Tessaracoccus</taxon>
    </lineage>
</organism>
<evidence type="ECO:0000313" key="5">
    <source>
        <dbReference type="Proteomes" id="UP000093501"/>
    </source>
</evidence>
<accession>A0A1C0AHE1</accession>
<sequence>MTTAPATAPTIAALSGRYTIDPSHTEIGFVARHAMVTKVRGAFTEFEGSATTRPGLADAAIALTIQAGSVDTGNADRDGHLRSADFFDVETHPTITFVSTRVVETAPQVLRVEGQLTMRGVTRPVAIDFDFDGAATDPFGNERVGLSGSVVVNRKDFGLEWNAALETGGVLVSENVTLVFEVSAIRSGDAPEAAPVEDEQPAPARASAPAAQAQPAARGGFVAWLKKIFA</sequence>
<comment type="similarity">
    <text evidence="1">Belongs to the UPF0312 family.</text>
</comment>
<reference evidence="5" key="1">
    <citation type="submission" date="2016-07" db="EMBL/GenBank/DDBJ databases">
        <authorList>
            <person name="Florea S."/>
            <person name="Webb J.S."/>
            <person name="Jaromczyk J."/>
            <person name="Schardl C.L."/>
        </authorList>
    </citation>
    <scope>NUCLEOTIDE SEQUENCE [LARGE SCALE GENOMIC DNA]</scope>
    <source>
        <strain evidence="5">IPBSL-7</strain>
    </source>
</reference>
<dbReference type="AlphaFoldDB" id="A0A1C0AHE1"/>
<dbReference type="SUPFAM" id="SSF101874">
    <property type="entry name" value="YceI-like"/>
    <property type="match status" value="1"/>
</dbReference>
<evidence type="ECO:0000313" key="4">
    <source>
        <dbReference type="EMBL" id="OCL31418.1"/>
    </source>
</evidence>
<evidence type="ECO:0000256" key="1">
    <source>
        <dbReference type="ARBA" id="ARBA00008812"/>
    </source>
</evidence>
<dbReference type="PANTHER" id="PTHR34406:SF1">
    <property type="entry name" value="PROTEIN YCEI"/>
    <property type="match status" value="1"/>
</dbReference>
<dbReference type="Proteomes" id="UP000093501">
    <property type="component" value="Unassembled WGS sequence"/>
</dbReference>
<dbReference type="Gene3D" id="2.40.128.110">
    <property type="entry name" value="Lipid/polyisoprenoid-binding, YceI-like"/>
    <property type="match status" value="1"/>
</dbReference>
<dbReference type="SMART" id="SM00867">
    <property type="entry name" value="YceI"/>
    <property type="match status" value="1"/>
</dbReference>
<gene>
    <name evidence="4" type="ORF">BCR15_09670</name>
</gene>
<dbReference type="RefSeq" id="WP_068752654.1">
    <property type="nucleotide sequence ID" value="NZ_MBQD01000026.1"/>
</dbReference>
<dbReference type="EMBL" id="MBQD01000026">
    <property type="protein sequence ID" value="OCL31418.1"/>
    <property type="molecule type" value="Genomic_DNA"/>
</dbReference>
<comment type="caution">
    <text evidence="4">The sequence shown here is derived from an EMBL/GenBank/DDBJ whole genome shotgun (WGS) entry which is preliminary data.</text>
</comment>
<dbReference type="InterPro" id="IPR007372">
    <property type="entry name" value="Lipid/polyisoprenoid-bd_YceI"/>
</dbReference>
<keyword evidence="5" id="KW-1185">Reference proteome</keyword>
<dbReference type="Pfam" id="PF04264">
    <property type="entry name" value="YceI"/>
    <property type="match status" value="1"/>
</dbReference>
<feature type="compositionally biased region" description="Low complexity" evidence="2">
    <location>
        <begin position="201"/>
        <end position="212"/>
    </location>
</feature>
<feature type="region of interest" description="Disordered" evidence="2">
    <location>
        <begin position="190"/>
        <end position="212"/>
    </location>
</feature>